<dbReference type="InterPro" id="IPR006311">
    <property type="entry name" value="TAT_signal"/>
</dbReference>
<dbReference type="RefSeq" id="WP_127072069.1">
    <property type="nucleotide sequence ID" value="NZ_BMKB01000004.1"/>
</dbReference>
<dbReference type="NCBIfam" id="TIGR02283">
    <property type="entry name" value="MltB_2"/>
    <property type="match status" value="1"/>
</dbReference>
<feature type="domain" description="Peptidoglycan binding-like" evidence="1">
    <location>
        <begin position="351"/>
        <end position="406"/>
    </location>
</feature>
<dbReference type="PANTHER" id="PTHR30163:SF8">
    <property type="entry name" value="LYTIC MUREIN TRANSGLYCOSYLASE"/>
    <property type="match status" value="1"/>
</dbReference>
<dbReference type="Proteomes" id="UP000596977">
    <property type="component" value="Unassembled WGS sequence"/>
</dbReference>
<reference evidence="3 4" key="1">
    <citation type="journal article" date="2014" name="Int. J. Syst. Evol. Microbiol.">
        <title>Complete genome sequence of Corynebacterium casei LMG S-19264T (=DSM 44701T), isolated from a smear-ripened cheese.</title>
        <authorList>
            <consortium name="US DOE Joint Genome Institute (JGI-PGF)"/>
            <person name="Walter F."/>
            <person name="Albersmeier A."/>
            <person name="Kalinowski J."/>
            <person name="Ruckert C."/>
        </authorList>
    </citation>
    <scope>NUCLEOTIDE SEQUENCE [LARGE SCALE GENOMIC DNA]</scope>
    <source>
        <strain evidence="3 4">CGMCC 1.15896</strain>
    </source>
</reference>
<dbReference type="AlphaFoldDB" id="A0A916RFJ0"/>
<sequence length="407" mass="44535">MRKIASLNTNPGLTRRQALAMTLGAGASLMLPGVALGNVQSFVSGIWPEAHSRGVSRTVFEQAFSGFSPSARIMELTQRQPEVTNTTGQYLGNAVSSARISTGRAMRGEWGQTLANVQQRYGVQPEIVLAIWGMETNYGSYMGGNNVIHALATLTHGRYRYDFFKNELLTALQILQAGHVSAPNMVGSWAGAMGHTQFMPSSFQSYAVDYNGNGRRDIWNSIPDALASAANYLRAHRWRNGETWGYEVQLSSNFDYARAWDAGKQSLSAWHAMGARRTGGREFPRPSDQASIFMPSGSQGPIFLMLHNFDVIKRYNNSNNYALAVGHLADRILGVGPFERAFPANETALTRDQRRQLQSALNARGFNVGEADGIIGSRTRQGIIAFQRSAGITPDGHASSALLSRLR</sequence>
<dbReference type="SUPFAM" id="SSF47090">
    <property type="entry name" value="PGBD-like"/>
    <property type="match status" value="1"/>
</dbReference>
<dbReference type="InterPro" id="IPR036365">
    <property type="entry name" value="PGBD-like_sf"/>
</dbReference>
<evidence type="ECO:0000313" key="3">
    <source>
        <dbReference type="EMBL" id="GGA54549.1"/>
    </source>
</evidence>
<organism evidence="3 4">
    <name type="scientific">Pelagibacterium lentulum</name>
    <dbReference type="NCBI Taxonomy" id="2029865"/>
    <lineage>
        <taxon>Bacteria</taxon>
        <taxon>Pseudomonadati</taxon>
        <taxon>Pseudomonadota</taxon>
        <taxon>Alphaproteobacteria</taxon>
        <taxon>Hyphomicrobiales</taxon>
        <taxon>Devosiaceae</taxon>
        <taxon>Pelagibacterium</taxon>
    </lineage>
</organism>
<evidence type="ECO:0000259" key="1">
    <source>
        <dbReference type="Pfam" id="PF01471"/>
    </source>
</evidence>
<gene>
    <name evidence="3" type="ORF">GCM10011499_25920</name>
</gene>
<dbReference type="GO" id="GO:0008933">
    <property type="term" value="F:peptidoglycan lytic transglycosylase activity"/>
    <property type="evidence" value="ECO:0007669"/>
    <property type="project" value="TreeGrafter"/>
</dbReference>
<protein>
    <submittedName>
        <fullName evidence="3">Murein transglycosylase</fullName>
    </submittedName>
</protein>
<dbReference type="Gene3D" id="1.10.101.10">
    <property type="entry name" value="PGBD-like superfamily/PGBD"/>
    <property type="match status" value="1"/>
</dbReference>
<comment type="caution">
    <text evidence="3">The sequence shown here is derived from an EMBL/GenBank/DDBJ whole genome shotgun (WGS) entry which is preliminary data.</text>
</comment>
<dbReference type="InterPro" id="IPR043426">
    <property type="entry name" value="MltB-like"/>
</dbReference>
<keyword evidence="4" id="KW-1185">Reference proteome</keyword>
<dbReference type="PANTHER" id="PTHR30163">
    <property type="entry name" value="MEMBRANE-BOUND LYTIC MUREIN TRANSGLYCOSYLASE B"/>
    <property type="match status" value="1"/>
</dbReference>
<dbReference type="Gene3D" id="1.10.530.10">
    <property type="match status" value="1"/>
</dbReference>
<proteinExistence type="predicted"/>
<dbReference type="Pfam" id="PF01471">
    <property type="entry name" value="PG_binding_1"/>
    <property type="match status" value="1"/>
</dbReference>
<accession>A0A916RFJ0</accession>
<dbReference type="Gene3D" id="1.10.8.350">
    <property type="entry name" value="Bacterial muramidase"/>
    <property type="match status" value="1"/>
</dbReference>
<dbReference type="OrthoDB" id="9808544at2"/>
<evidence type="ECO:0000259" key="2">
    <source>
        <dbReference type="Pfam" id="PF13406"/>
    </source>
</evidence>
<evidence type="ECO:0000313" key="4">
    <source>
        <dbReference type="Proteomes" id="UP000596977"/>
    </source>
</evidence>
<dbReference type="GO" id="GO:0009253">
    <property type="term" value="P:peptidoglycan catabolic process"/>
    <property type="evidence" value="ECO:0007669"/>
    <property type="project" value="TreeGrafter"/>
</dbReference>
<dbReference type="SUPFAM" id="SSF53955">
    <property type="entry name" value="Lysozyme-like"/>
    <property type="match status" value="1"/>
</dbReference>
<dbReference type="InterPro" id="IPR011970">
    <property type="entry name" value="MltB_2"/>
</dbReference>
<dbReference type="InterPro" id="IPR023346">
    <property type="entry name" value="Lysozyme-like_dom_sf"/>
</dbReference>
<dbReference type="Pfam" id="PF13406">
    <property type="entry name" value="SLT_2"/>
    <property type="match status" value="1"/>
</dbReference>
<feature type="domain" description="Transglycosylase SLT" evidence="2">
    <location>
        <begin position="40"/>
        <end position="330"/>
    </location>
</feature>
<dbReference type="PROSITE" id="PS51318">
    <property type="entry name" value="TAT"/>
    <property type="match status" value="1"/>
</dbReference>
<dbReference type="InterPro" id="IPR031304">
    <property type="entry name" value="SLT_2"/>
</dbReference>
<dbReference type="EMBL" id="BMKB01000004">
    <property type="protein sequence ID" value="GGA54549.1"/>
    <property type="molecule type" value="Genomic_DNA"/>
</dbReference>
<dbReference type="InterPro" id="IPR036366">
    <property type="entry name" value="PGBDSf"/>
</dbReference>
<dbReference type="CDD" id="cd13399">
    <property type="entry name" value="Slt35-like"/>
    <property type="match status" value="1"/>
</dbReference>
<dbReference type="InterPro" id="IPR002477">
    <property type="entry name" value="Peptidoglycan-bd-like"/>
</dbReference>
<name>A0A916RFJ0_9HYPH</name>